<keyword evidence="1" id="KW-0472">Membrane</keyword>
<protein>
    <submittedName>
        <fullName evidence="2">Uncharacterized protein</fullName>
    </submittedName>
</protein>
<comment type="caution">
    <text evidence="2">The sequence shown here is derived from an EMBL/GenBank/DDBJ whole genome shotgun (WGS) entry which is preliminary data.</text>
</comment>
<name>A0A7I9UXX5_9ACTN</name>
<keyword evidence="3" id="KW-1185">Reference proteome</keyword>
<accession>A0A7I9UXX5</accession>
<dbReference type="Proteomes" id="UP000444980">
    <property type="component" value="Unassembled WGS sequence"/>
</dbReference>
<evidence type="ECO:0000256" key="1">
    <source>
        <dbReference type="SAM" id="Phobius"/>
    </source>
</evidence>
<feature type="transmembrane region" description="Helical" evidence="1">
    <location>
        <begin position="73"/>
        <end position="91"/>
    </location>
</feature>
<feature type="transmembrane region" description="Helical" evidence="1">
    <location>
        <begin position="12"/>
        <end position="35"/>
    </location>
</feature>
<feature type="transmembrane region" description="Helical" evidence="1">
    <location>
        <begin position="103"/>
        <end position="121"/>
    </location>
</feature>
<sequence length="125" mass="13124">MVHHDHFDRLARVQVLIAAIPGCLLAGGGAAVLALVSGFEAWPVVLASALVALLFMTVAIVTMASRPIPNTAIQALCLAMVVVALGVPLLATTVTHVDLGQALAFNVMLLPMVIFTFTGAVRRRR</sequence>
<proteinExistence type="predicted"/>
<dbReference type="AlphaFoldDB" id="A0A7I9UXX5"/>
<gene>
    <name evidence="2" type="ORF">nbrc107697_20570</name>
</gene>
<evidence type="ECO:0000313" key="3">
    <source>
        <dbReference type="Proteomes" id="UP000444980"/>
    </source>
</evidence>
<reference evidence="3" key="1">
    <citation type="submission" date="2019-06" db="EMBL/GenBank/DDBJ databases">
        <title>Gordonia isolated from sludge of a wastewater treatment plant.</title>
        <authorList>
            <person name="Tamura T."/>
            <person name="Aoyama K."/>
            <person name="Kang Y."/>
            <person name="Saito S."/>
            <person name="Akiyama N."/>
            <person name="Yazawa K."/>
            <person name="Gonoi T."/>
            <person name="Mikami Y."/>
        </authorList>
    </citation>
    <scope>NUCLEOTIDE SEQUENCE [LARGE SCALE GENOMIC DNA]</scope>
    <source>
        <strain evidence="3">NBRC 107697</strain>
    </source>
</reference>
<organism evidence="2 3">
    <name type="scientific">Gordonia crocea</name>
    <dbReference type="NCBI Taxonomy" id="589162"/>
    <lineage>
        <taxon>Bacteria</taxon>
        <taxon>Bacillati</taxon>
        <taxon>Actinomycetota</taxon>
        <taxon>Actinomycetes</taxon>
        <taxon>Mycobacteriales</taxon>
        <taxon>Gordoniaceae</taxon>
        <taxon>Gordonia</taxon>
    </lineage>
</organism>
<feature type="transmembrane region" description="Helical" evidence="1">
    <location>
        <begin position="41"/>
        <end position="61"/>
    </location>
</feature>
<dbReference type="EMBL" id="BJOU01000001">
    <property type="protein sequence ID" value="GED98018.1"/>
    <property type="molecule type" value="Genomic_DNA"/>
</dbReference>
<evidence type="ECO:0000313" key="2">
    <source>
        <dbReference type="EMBL" id="GED98018.1"/>
    </source>
</evidence>
<keyword evidence="1" id="KW-1133">Transmembrane helix</keyword>
<keyword evidence="1" id="KW-0812">Transmembrane</keyword>